<evidence type="ECO:0000256" key="5">
    <source>
        <dbReference type="ARBA" id="ARBA00023136"/>
    </source>
</evidence>
<comment type="caution">
    <text evidence="9">The sequence shown here is derived from an EMBL/GenBank/DDBJ whole genome shotgun (WGS) entry which is preliminary data.</text>
</comment>
<dbReference type="AlphaFoldDB" id="A0A1E5XTG6"/>
<feature type="transmembrane region" description="Helical" evidence="6">
    <location>
        <begin position="486"/>
        <end position="506"/>
    </location>
</feature>
<accession>A0A1E5XTG6</accession>
<dbReference type="OrthoDB" id="9775544at2"/>
<dbReference type="EMBL" id="LAJE02000116">
    <property type="protein sequence ID" value="OEO31876.1"/>
    <property type="molecule type" value="Genomic_DNA"/>
</dbReference>
<sequence>MNTAAATLRGWLRVALKDLRGDLRRFTILLACLALGVGTITIVGSVGAALQSALLRDARTLLGGDIEAQLSYRAANPEERQAFERLGKLGEVIEVMGRADAGEQNSFLAIRAVDTNYPLIGSVTVKGADTPLPELLAPRADGSFGLVADQLLLDRLGLKLGEQLTISDATFTLTGIIGTEPDRITAGLQFGLPVLMSVDALNATGILAPGVLASYRYKILLHGTDPDAAMQSIETSFPKAGWKLAGPKDATADLARFFDMFARFLTIVGLSSLLVGGLGVSNAISAYVTERQRSIATMKALGATGPRILVHFLTQVMLLTLAGIILGLLLGTLLTMVLLPILGGLLGLGLPPVVDVVTLWTAAGFGALTGFAFGYLPLRRAEKLKPALLFRSAGSAVEGGLDWRDMLKPGLWLPLGLAAAGIYALAALTTGRPLLVLWYAMGVLGAFLVLRGAAWLLQRGLKLIPPLSNAALRNAVKSIWRPGAPAPVVILSLGLGLALLLLIALIDGNLRHQLARESIPNAPSFVFMDLFEDEVDALKQFSVGDKAVESFASLPMVTGAIEAINGTPIAELNRKPPAEFAFVLEGEIPLSASDTLPDQSTITEGSWWPPNFIGTPEVSVFQRLKEPLGLKLGDVLTFRVFGEAVKAKIGSFRDYAWRSGSVNFGFVLSPNAFADFPLSYLGLLKAVPGEEVAVQQRLVADFPELLFLPVGEALETFAAILANVTTAVEVIGGLAVVSGVLVLAGAMAAGRKQRESDAVVMKVLGATRGDVVRAYLVEYGLLGLLAAVLAALLGLAGTWAFVEFVLEIDFWADPALLVWVTVGTIALAIAVGMLTTWSALSTRPASFLREE</sequence>
<feature type="transmembrane region" description="Helical" evidence="6">
    <location>
        <begin position="26"/>
        <end position="50"/>
    </location>
</feature>
<name>A0A1E5XTG6_9HYPH</name>
<feature type="transmembrane region" description="Helical" evidence="6">
    <location>
        <begin position="308"/>
        <end position="330"/>
    </location>
</feature>
<feature type="domain" description="ABC3 transporter permease C-terminal" evidence="7">
    <location>
        <begin position="730"/>
        <end position="841"/>
    </location>
</feature>
<organism evidence="9 10">
    <name type="scientific">Devosia insulae DS-56</name>
    <dbReference type="NCBI Taxonomy" id="1116389"/>
    <lineage>
        <taxon>Bacteria</taxon>
        <taxon>Pseudomonadati</taxon>
        <taxon>Pseudomonadota</taxon>
        <taxon>Alphaproteobacteria</taxon>
        <taxon>Hyphomicrobiales</taxon>
        <taxon>Devosiaceae</taxon>
        <taxon>Devosia</taxon>
    </lineage>
</organism>
<dbReference type="InterPro" id="IPR038766">
    <property type="entry name" value="Membrane_comp_ABC_pdt"/>
</dbReference>
<dbReference type="Proteomes" id="UP000095463">
    <property type="component" value="Unassembled WGS sequence"/>
</dbReference>
<evidence type="ECO:0000256" key="1">
    <source>
        <dbReference type="ARBA" id="ARBA00004651"/>
    </source>
</evidence>
<feature type="transmembrane region" description="Helical" evidence="6">
    <location>
        <begin position="816"/>
        <end position="840"/>
    </location>
</feature>
<protein>
    <recommendedName>
        <fullName evidence="11">Glycosyl transferase family 1</fullName>
    </recommendedName>
</protein>
<proteinExistence type="predicted"/>
<evidence type="ECO:0008006" key="11">
    <source>
        <dbReference type="Google" id="ProtNLM"/>
    </source>
</evidence>
<evidence type="ECO:0000313" key="10">
    <source>
        <dbReference type="Proteomes" id="UP000095463"/>
    </source>
</evidence>
<comment type="subcellular location">
    <subcellularLocation>
        <location evidence="1">Cell membrane</location>
        <topology evidence="1">Multi-pass membrane protein</topology>
    </subcellularLocation>
</comment>
<keyword evidence="10" id="KW-1185">Reference proteome</keyword>
<feature type="transmembrane region" description="Helical" evidence="6">
    <location>
        <begin position="337"/>
        <end position="354"/>
    </location>
</feature>
<evidence type="ECO:0000256" key="3">
    <source>
        <dbReference type="ARBA" id="ARBA00022692"/>
    </source>
</evidence>
<feature type="transmembrane region" description="Helical" evidence="6">
    <location>
        <begin position="436"/>
        <end position="457"/>
    </location>
</feature>
<feature type="domain" description="MacB-like periplasmic core" evidence="8">
    <location>
        <begin position="30"/>
        <end position="201"/>
    </location>
</feature>
<evidence type="ECO:0000313" key="9">
    <source>
        <dbReference type="EMBL" id="OEO31876.1"/>
    </source>
</evidence>
<feature type="transmembrane region" description="Helical" evidence="6">
    <location>
        <begin position="771"/>
        <end position="796"/>
    </location>
</feature>
<keyword evidence="3 6" id="KW-0812">Transmembrane</keyword>
<keyword evidence="5 6" id="KW-0472">Membrane</keyword>
<dbReference type="InterPro" id="IPR003838">
    <property type="entry name" value="ABC3_permease_C"/>
</dbReference>
<feature type="transmembrane region" description="Helical" evidence="6">
    <location>
        <begin position="264"/>
        <end position="288"/>
    </location>
</feature>
<dbReference type="RefSeq" id="WP_069908954.1">
    <property type="nucleotide sequence ID" value="NZ_LAJE02000116.1"/>
</dbReference>
<dbReference type="PANTHER" id="PTHR30287">
    <property type="entry name" value="MEMBRANE COMPONENT OF PREDICTED ABC SUPERFAMILY METABOLITE UPTAKE TRANSPORTER"/>
    <property type="match status" value="1"/>
</dbReference>
<feature type="transmembrane region" description="Helical" evidence="6">
    <location>
        <begin position="360"/>
        <end position="378"/>
    </location>
</feature>
<feature type="domain" description="ABC3 transporter permease C-terminal" evidence="7">
    <location>
        <begin position="267"/>
        <end position="384"/>
    </location>
</feature>
<dbReference type="PANTHER" id="PTHR30287:SF1">
    <property type="entry name" value="INNER MEMBRANE PROTEIN"/>
    <property type="match status" value="1"/>
</dbReference>
<dbReference type="Pfam" id="PF02687">
    <property type="entry name" value="FtsX"/>
    <property type="match status" value="2"/>
</dbReference>
<dbReference type="GO" id="GO:0005886">
    <property type="term" value="C:plasma membrane"/>
    <property type="evidence" value="ECO:0007669"/>
    <property type="project" value="UniProtKB-SubCell"/>
</dbReference>
<dbReference type="Pfam" id="PF12704">
    <property type="entry name" value="MacB_PCD"/>
    <property type="match status" value="1"/>
</dbReference>
<evidence type="ECO:0000259" key="8">
    <source>
        <dbReference type="Pfam" id="PF12704"/>
    </source>
</evidence>
<evidence type="ECO:0000259" key="7">
    <source>
        <dbReference type="Pfam" id="PF02687"/>
    </source>
</evidence>
<dbReference type="InterPro" id="IPR025857">
    <property type="entry name" value="MacB_PCD"/>
</dbReference>
<feature type="transmembrane region" description="Helical" evidence="6">
    <location>
        <begin position="730"/>
        <end position="750"/>
    </location>
</feature>
<keyword evidence="4 6" id="KW-1133">Transmembrane helix</keyword>
<evidence type="ECO:0000256" key="6">
    <source>
        <dbReference type="SAM" id="Phobius"/>
    </source>
</evidence>
<keyword evidence="2" id="KW-1003">Cell membrane</keyword>
<feature type="transmembrane region" description="Helical" evidence="6">
    <location>
        <begin position="411"/>
        <end position="430"/>
    </location>
</feature>
<gene>
    <name evidence="9" type="ORF">VW23_014140</name>
</gene>
<reference evidence="9 10" key="1">
    <citation type="journal article" date="2015" name="Genome Announc.">
        <title>Genome Assemblies of Three Soil-Associated Devosia species: D. insulae, D. limi, and D. soli.</title>
        <authorList>
            <person name="Hassan Y.I."/>
            <person name="Lepp D."/>
            <person name="Zhou T."/>
        </authorList>
    </citation>
    <scope>NUCLEOTIDE SEQUENCE [LARGE SCALE GENOMIC DNA]</scope>
    <source>
        <strain evidence="9 10">DS-56</strain>
    </source>
</reference>
<evidence type="ECO:0000256" key="2">
    <source>
        <dbReference type="ARBA" id="ARBA00022475"/>
    </source>
</evidence>
<evidence type="ECO:0000256" key="4">
    <source>
        <dbReference type="ARBA" id="ARBA00022989"/>
    </source>
</evidence>